<dbReference type="Proteomes" id="UP000070700">
    <property type="component" value="Unassembled WGS sequence"/>
</dbReference>
<name>A0A194XB13_MOLSC</name>
<reference evidence="2 3" key="1">
    <citation type="submission" date="2015-10" db="EMBL/GenBank/DDBJ databases">
        <title>Full genome of DAOMC 229536 Phialocephala scopiformis, a fungal endophyte of spruce producing the potent anti-insectan compound rugulosin.</title>
        <authorList>
            <consortium name="DOE Joint Genome Institute"/>
            <person name="Walker A.K."/>
            <person name="Frasz S.L."/>
            <person name="Seifert K.A."/>
            <person name="Miller J.D."/>
            <person name="Mondo S.J."/>
            <person name="Labutti K."/>
            <person name="Lipzen A."/>
            <person name="Dockter R."/>
            <person name="Kennedy M."/>
            <person name="Grigoriev I.V."/>
            <person name="Spatafora J.W."/>
        </authorList>
    </citation>
    <scope>NUCLEOTIDE SEQUENCE [LARGE SCALE GENOMIC DNA]</scope>
    <source>
        <strain evidence="2 3">CBS 120377</strain>
    </source>
</reference>
<keyword evidence="3" id="KW-1185">Reference proteome</keyword>
<proteinExistence type="predicted"/>
<keyword evidence="1" id="KW-1133">Transmembrane helix</keyword>
<dbReference type="AlphaFoldDB" id="A0A194XB13"/>
<dbReference type="KEGG" id="psco:LY89DRAFT_51268"/>
<dbReference type="GeneID" id="28817803"/>
<evidence type="ECO:0000313" key="2">
    <source>
        <dbReference type="EMBL" id="KUJ17334.1"/>
    </source>
</evidence>
<sequence>MLNGTQKSHPRPFNPLPDPKMPSIHFLVFALSPSISIVRLVSFVSDTAKRAKQPPPHDIAYDAASCHDQQGLAPFMIAFFTQSQLSHFTPTRRSLLGRALIDWVISTQFYRGTQNRS</sequence>
<evidence type="ECO:0000313" key="3">
    <source>
        <dbReference type="Proteomes" id="UP000070700"/>
    </source>
</evidence>
<organism evidence="2 3">
    <name type="scientific">Mollisia scopiformis</name>
    <name type="common">Conifer needle endophyte fungus</name>
    <name type="synonym">Phialocephala scopiformis</name>
    <dbReference type="NCBI Taxonomy" id="149040"/>
    <lineage>
        <taxon>Eukaryota</taxon>
        <taxon>Fungi</taxon>
        <taxon>Dikarya</taxon>
        <taxon>Ascomycota</taxon>
        <taxon>Pezizomycotina</taxon>
        <taxon>Leotiomycetes</taxon>
        <taxon>Helotiales</taxon>
        <taxon>Mollisiaceae</taxon>
        <taxon>Mollisia</taxon>
    </lineage>
</organism>
<dbReference type="EMBL" id="KQ947414">
    <property type="protein sequence ID" value="KUJ17334.1"/>
    <property type="molecule type" value="Genomic_DNA"/>
</dbReference>
<evidence type="ECO:0000256" key="1">
    <source>
        <dbReference type="SAM" id="Phobius"/>
    </source>
</evidence>
<accession>A0A194XB13</accession>
<keyword evidence="1" id="KW-0812">Transmembrane</keyword>
<dbReference type="RefSeq" id="XP_018071689.1">
    <property type="nucleotide sequence ID" value="XM_018208077.1"/>
</dbReference>
<keyword evidence="1" id="KW-0472">Membrane</keyword>
<protein>
    <submittedName>
        <fullName evidence="2">Uncharacterized protein</fullName>
    </submittedName>
</protein>
<gene>
    <name evidence="2" type="ORF">LY89DRAFT_51268</name>
</gene>
<dbReference type="InParanoid" id="A0A194XB13"/>
<feature type="transmembrane region" description="Helical" evidence="1">
    <location>
        <begin position="24"/>
        <end position="44"/>
    </location>
</feature>